<dbReference type="GeneID" id="25732754"/>
<dbReference type="PANTHER" id="PTHR18962">
    <property type="entry name" value="COILED-COIL DOMAIN-CONTAINING PROTEIN 39"/>
    <property type="match status" value="1"/>
</dbReference>
<dbReference type="Proteomes" id="UP000054498">
    <property type="component" value="Unassembled WGS sequence"/>
</dbReference>
<feature type="coiled-coil region" evidence="2">
    <location>
        <begin position="89"/>
        <end position="123"/>
    </location>
</feature>
<dbReference type="STRING" id="145388.A0A0D2K9V2"/>
<organism evidence="3 4">
    <name type="scientific">Monoraphidium neglectum</name>
    <dbReference type="NCBI Taxonomy" id="145388"/>
    <lineage>
        <taxon>Eukaryota</taxon>
        <taxon>Viridiplantae</taxon>
        <taxon>Chlorophyta</taxon>
        <taxon>core chlorophytes</taxon>
        <taxon>Chlorophyceae</taxon>
        <taxon>CS clade</taxon>
        <taxon>Sphaeropleales</taxon>
        <taxon>Selenastraceae</taxon>
        <taxon>Monoraphidium</taxon>
    </lineage>
</organism>
<keyword evidence="1 2" id="KW-0175">Coiled coil</keyword>
<gene>
    <name evidence="3" type="ORF">MNEG_15124</name>
</gene>
<dbReference type="KEGG" id="mng:MNEG_15124"/>
<evidence type="ECO:0000256" key="2">
    <source>
        <dbReference type="SAM" id="Coils"/>
    </source>
</evidence>
<dbReference type="GO" id="GO:0036159">
    <property type="term" value="P:inner dynein arm assembly"/>
    <property type="evidence" value="ECO:0007669"/>
    <property type="project" value="InterPro"/>
</dbReference>
<accession>A0A0D2K9V2</accession>
<feature type="coiled-coil region" evidence="2">
    <location>
        <begin position="155"/>
        <end position="189"/>
    </location>
</feature>
<protein>
    <submittedName>
        <fullName evidence="3">Coiled-coil domain containing 39</fullName>
    </submittedName>
</protein>
<dbReference type="GO" id="GO:0060285">
    <property type="term" value="P:cilium-dependent cell motility"/>
    <property type="evidence" value="ECO:0007669"/>
    <property type="project" value="TreeGrafter"/>
</dbReference>
<dbReference type="RefSeq" id="XP_013891858.1">
    <property type="nucleotide sequence ID" value="XM_014036404.1"/>
</dbReference>
<evidence type="ECO:0000256" key="1">
    <source>
        <dbReference type="ARBA" id="ARBA00023054"/>
    </source>
</evidence>
<keyword evidence="4" id="KW-1185">Reference proteome</keyword>
<sequence>MEQTWGGCSRLEARASELALEGDSLGRGLKAAAGAREKALVEHDALKLQVKRLRGLLSMAADEVTSLEARKAALKLGLEERRAEVELHRDALRSELRLVKEDLHRVTLELRDREAKAEKLESKFGALSSKSRATDPEGGEPKSQAYYVIKAAQEREELQLQGDQLDSQIAKAESEVAALEGTLGQLQATNTAFSASLRGGEDDAARAKAAAVRRLRFAAP</sequence>
<dbReference type="Pfam" id="PF24161">
    <property type="entry name" value="CCDC39"/>
    <property type="match status" value="1"/>
</dbReference>
<evidence type="ECO:0000313" key="3">
    <source>
        <dbReference type="EMBL" id="KIY92838.1"/>
    </source>
</evidence>
<proteinExistence type="predicted"/>
<dbReference type="EMBL" id="KK105269">
    <property type="protein sequence ID" value="KIY92838.1"/>
    <property type="molecule type" value="Genomic_DNA"/>
</dbReference>
<dbReference type="PANTHER" id="PTHR18962:SF0">
    <property type="entry name" value="COILED-COIL DOMAIN-CONTAINING PROTEIN 39"/>
    <property type="match status" value="1"/>
</dbReference>
<dbReference type="GO" id="GO:0005930">
    <property type="term" value="C:axoneme"/>
    <property type="evidence" value="ECO:0007669"/>
    <property type="project" value="InterPro"/>
</dbReference>
<dbReference type="OrthoDB" id="10259720at2759"/>
<dbReference type="GO" id="GO:0003341">
    <property type="term" value="P:cilium movement"/>
    <property type="evidence" value="ECO:0007669"/>
    <property type="project" value="InterPro"/>
</dbReference>
<evidence type="ECO:0000313" key="4">
    <source>
        <dbReference type="Proteomes" id="UP000054498"/>
    </source>
</evidence>
<dbReference type="Gene3D" id="1.10.287.1490">
    <property type="match status" value="1"/>
</dbReference>
<reference evidence="3 4" key="1">
    <citation type="journal article" date="2013" name="BMC Genomics">
        <title>Reconstruction of the lipid metabolism for the microalga Monoraphidium neglectum from its genome sequence reveals characteristics suitable for biofuel production.</title>
        <authorList>
            <person name="Bogen C."/>
            <person name="Al-Dilaimi A."/>
            <person name="Albersmeier A."/>
            <person name="Wichmann J."/>
            <person name="Grundmann M."/>
            <person name="Rupp O."/>
            <person name="Lauersen K.J."/>
            <person name="Blifernez-Klassen O."/>
            <person name="Kalinowski J."/>
            <person name="Goesmann A."/>
            <person name="Mussgnug J.H."/>
            <person name="Kruse O."/>
        </authorList>
    </citation>
    <scope>NUCLEOTIDE SEQUENCE [LARGE SCALE GENOMIC DNA]</scope>
    <source>
        <strain evidence="3 4">SAG 48.87</strain>
    </source>
</reference>
<name>A0A0D2K9V2_9CHLO</name>
<dbReference type="InterPro" id="IPR033290">
    <property type="entry name" value="CCDC39"/>
</dbReference>
<dbReference type="AlphaFoldDB" id="A0A0D2K9V2"/>